<dbReference type="GO" id="GO:0042834">
    <property type="term" value="F:peptidoglycan binding"/>
    <property type="evidence" value="ECO:0007669"/>
    <property type="project" value="InterPro"/>
</dbReference>
<feature type="chain" id="PRO_5012860066" evidence="1">
    <location>
        <begin position="20"/>
        <end position="124"/>
    </location>
</feature>
<evidence type="ECO:0000313" key="4">
    <source>
        <dbReference type="Proteomes" id="UP000183257"/>
    </source>
</evidence>
<dbReference type="OrthoDB" id="2473397at2"/>
<evidence type="ECO:0000313" key="3">
    <source>
        <dbReference type="EMBL" id="SFW46265.1"/>
    </source>
</evidence>
<dbReference type="GO" id="GO:0016020">
    <property type="term" value="C:membrane"/>
    <property type="evidence" value="ECO:0007669"/>
    <property type="project" value="InterPro"/>
</dbReference>
<keyword evidence="4" id="KW-1185">Reference proteome</keyword>
<gene>
    <name evidence="3" type="ORF">SAMN05660313_01845</name>
</gene>
<reference evidence="4" key="1">
    <citation type="submission" date="2016-11" db="EMBL/GenBank/DDBJ databases">
        <authorList>
            <person name="Varghese N."/>
            <person name="Submissions S."/>
        </authorList>
    </citation>
    <scope>NUCLEOTIDE SEQUENCE [LARGE SCALE GENOMIC DNA]</scope>
    <source>
        <strain evidence="4">DSM 24786</strain>
    </source>
</reference>
<dbReference type="GO" id="GO:0006465">
    <property type="term" value="P:signal peptide processing"/>
    <property type="evidence" value="ECO:0007669"/>
    <property type="project" value="InterPro"/>
</dbReference>
<dbReference type="Gene3D" id="3.30.70.1070">
    <property type="entry name" value="Sporulation related repeat"/>
    <property type="match status" value="1"/>
</dbReference>
<accession>A0A1K1PFJ9</accession>
<feature type="signal peptide" evidence="1">
    <location>
        <begin position="1"/>
        <end position="19"/>
    </location>
</feature>
<dbReference type="RefSeq" id="WP_072303481.1">
    <property type="nucleotide sequence ID" value="NZ_CBDUMO010000003.1"/>
</dbReference>
<dbReference type="EMBL" id="FPIY01000002">
    <property type="protein sequence ID" value="SFW46265.1"/>
    <property type="molecule type" value="Genomic_DNA"/>
</dbReference>
<dbReference type="InterPro" id="IPR007730">
    <property type="entry name" value="SPOR-like_dom"/>
</dbReference>
<dbReference type="Proteomes" id="UP000183257">
    <property type="component" value="Unassembled WGS sequence"/>
</dbReference>
<name>A0A1K1PFJ9_9FLAO</name>
<proteinExistence type="predicted"/>
<dbReference type="SUPFAM" id="SSF110997">
    <property type="entry name" value="Sporulation related repeat"/>
    <property type="match status" value="1"/>
</dbReference>
<dbReference type="STRING" id="76595.SAMN05660313_01845"/>
<evidence type="ECO:0000259" key="2">
    <source>
        <dbReference type="PROSITE" id="PS51724"/>
    </source>
</evidence>
<evidence type="ECO:0000256" key="1">
    <source>
        <dbReference type="SAM" id="SignalP"/>
    </source>
</evidence>
<feature type="domain" description="SPOR" evidence="2">
    <location>
        <begin position="43"/>
        <end position="123"/>
    </location>
</feature>
<dbReference type="InterPro" id="IPR036680">
    <property type="entry name" value="SPOR-like_sf"/>
</dbReference>
<dbReference type="PROSITE" id="PS51724">
    <property type="entry name" value="SPOR"/>
    <property type="match status" value="1"/>
</dbReference>
<protein>
    <submittedName>
        <fullName evidence="3">Sporulation related domain-containing protein</fullName>
    </submittedName>
</protein>
<keyword evidence="1" id="KW-0732">Signal</keyword>
<sequence length="124" mass="14370">MKTLYCSILCLTLSAFSFAQEGEVTINQDKNIDKLLNLYTESNKTSKYYTIQIHSSQSPSRANSEKSEAQGNFPDWFTEISFDQPNYKVRIGKFNTKFEAQQKLIEAHKKYPNAFLIADQREKK</sequence>
<dbReference type="Pfam" id="PF05036">
    <property type="entry name" value="SPOR"/>
    <property type="match status" value="1"/>
</dbReference>
<dbReference type="AlphaFoldDB" id="A0A1K1PFJ9"/>
<organism evidence="3 4">
    <name type="scientific">Cellulophaga fucicola</name>
    <dbReference type="NCBI Taxonomy" id="76595"/>
    <lineage>
        <taxon>Bacteria</taxon>
        <taxon>Pseudomonadati</taxon>
        <taxon>Bacteroidota</taxon>
        <taxon>Flavobacteriia</taxon>
        <taxon>Flavobacteriales</taxon>
        <taxon>Flavobacteriaceae</taxon>
        <taxon>Cellulophaga</taxon>
    </lineage>
</organism>